<dbReference type="InterPro" id="IPR015943">
    <property type="entry name" value="WD40/YVTN_repeat-like_dom_sf"/>
</dbReference>
<dbReference type="InterPro" id="IPR001680">
    <property type="entry name" value="WD40_rpt"/>
</dbReference>
<reference evidence="1 2" key="1">
    <citation type="submission" date="2019-10" db="EMBL/GenBank/DDBJ databases">
        <authorList>
            <person name="Palmer J.M."/>
        </authorList>
    </citation>
    <scope>NUCLEOTIDE SEQUENCE [LARGE SCALE GENOMIC DNA]</scope>
    <source>
        <strain evidence="1 2">TWF694</strain>
    </source>
</reference>
<organism evidence="1 2">
    <name type="scientific">Orbilia ellipsospora</name>
    <dbReference type="NCBI Taxonomy" id="2528407"/>
    <lineage>
        <taxon>Eukaryota</taxon>
        <taxon>Fungi</taxon>
        <taxon>Dikarya</taxon>
        <taxon>Ascomycota</taxon>
        <taxon>Pezizomycotina</taxon>
        <taxon>Orbiliomycetes</taxon>
        <taxon>Orbiliales</taxon>
        <taxon>Orbiliaceae</taxon>
        <taxon>Orbilia</taxon>
    </lineage>
</organism>
<dbReference type="InterPro" id="IPR036322">
    <property type="entry name" value="WD40_repeat_dom_sf"/>
</dbReference>
<accession>A0AAV9XRF5</accession>
<dbReference type="PANTHER" id="PTHR13211">
    <property type="entry name" value="TELOMERASE CAJAL BODY PROTEIN 1"/>
    <property type="match status" value="1"/>
</dbReference>
<dbReference type="EMBL" id="JAVHJO010000001">
    <property type="protein sequence ID" value="KAK6544705.1"/>
    <property type="molecule type" value="Genomic_DNA"/>
</dbReference>
<comment type="caution">
    <text evidence="1">The sequence shown here is derived from an EMBL/GenBank/DDBJ whole genome shotgun (WGS) entry which is preliminary data.</text>
</comment>
<dbReference type="Proteomes" id="UP001365542">
    <property type="component" value="Unassembled WGS sequence"/>
</dbReference>
<dbReference type="SMART" id="SM00320">
    <property type="entry name" value="WD40"/>
    <property type="match status" value="6"/>
</dbReference>
<dbReference type="SUPFAM" id="SSF50978">
    <property type="entry name" value="WD40 repeat-like"/>
    <property type="match status" value="1"/>
</dbReference>
<dbReference type="Gene3D" id="2.130.10.10">
    <property type="entry name" value="YVTN repeat-like/Quinoprotein amine dehydrogenase"/>
    <property type="match status" value="2"/>
</dbReference>
<protein>
    <recommendedName>
        <fullName evidence="3">WD40 repeat-like protein</fullName>
    </recommendedName>
</protein>
<gene>
    <name evidence="1" type="ORF">TWF694_001391</name>
</gene>
<dbReference type="InterPro" id="IPR051150">
    <property type="entry name" value="SWT21/TCAB1_mRNA_Telomere"/>
</dbReference>
<proteinExistence type="predicted"/>
<dbReference type="AlphaFoldDB" id="A0AAV9XRF5"/>
<keyword evidence="2" id="KW-1185">Reference proteome</keyword>
<sequence length="459" mass="49664">MAESPNITTEPYRPRLVASTGDIYQTSITESHIREEVALNGIIGNGLNYRDTIGPKANRPNSNVFRSVEWTPDGSSLIAVTEDNCIRTFIAPPTLLTSPTPNQLTPYSISPLPSTPYTTSLYPFFHLQNPSTALLLTSLHSQPIHLRSLLYPHIAATYPLIHPTTEKYLVPNSLSWTTGGTHFLAGTDSEIHLFDISRYNSGPLATYPTGKKRKRFTPSIMHSNNTTSRTENVRSLISTLAVHNPTDVMAAGTYSRRIMLYSSPYQDGELISIINLNSLTHPSSPSTPGRETKALKEKGNGVTSLSFDRSGNFIIVVERKSNVVYVFDVRGSMDTPWAILSGRNAMTNQKLGVAYASSFGGEVGEGRVDVVVAGGTDGVVRVWEPWRGSTEEDGMVSPVESFGVAGDPVTSVSVHCSGSVLATSSGERKRLGGGIDDSGDDDEVIGDEVWDNGVSAWAV</sequence>
<dbReference type="PANTHER" id="PTHR13211:SF0">
    <property type="entry name" value="TELOMERASE CAJAL BODY PROTEIN 1"/>
    <property type="match status" value="1"/>
</dbReference>
<evidence type="ECO:0000313" key="2">
    <source>
        <dbReference type="Proteomes" id="UP001365542"/>
    </source>
</evidence>
<evidence type="ECO:0008006" key="3">
    <source>
        <dbReference type="Google" id="ProtNLM"/>
    </source>
</evidence>
<evidence type="ECO:0000313" key="1">
    <source>
        <dbReference type="EMBL" id="KAK6544705.1"/>
    </source>
</evidence>
<name>A0AAV9XRF5_9PEZI</name>